<dbReference type="RefSeq" id="WP_380618592.1">
    <property type="nucleotide sequence ID" value="NZ_JBHSDK010000008.1"/>
</dbReference>
<name>A0ABV8TW94_9ACTN</name>
<dbReference type="Gene3D" id="3.90.1510.10">
    <property type="entry name" value="Glycerate kinase, domain 2"/>
    <property type="match status" value="1"/>
</dbReference>
<keyword evidence="3 4" id="KW-0418">Kinase</keyword>
<proteinExistence type="inferred from homology"/>
<evidence type="ECO:0000313" key="4">
    <source>
        <dbReference type="EMBL" id="MFC4334668.1"/>
    </source>
</evidence>
<sequence>MRVLIAPESITRSAPQAAKALAEGWTSVRPGDTVDRLPLSTGGRGFLATVGALDGDMRIVDLTVPGSGGSSVTAYYLSDGTTAYLEAAHTCSADADPATASSTGLGHLMGHAVESGHTRLVIGLGGTLTQDLGMGMLGALGWSLRDADGRVLHPSPQYFTQAASLSYPSREKTVGLTAPDGRPVAVTAVTDTSRPLSELRGDPRLEAPQVYVASLVQALLGQHNLQGRSGTASGGGLGFALAALGADLVPAVAYIGESFGLDQHVREADLVVTGTDAQSDSLASHLLDLADKFDKEALVMAPQTGAERLAESTAVYRLPQGSLDLRALASRAAREWESSRAGVTARRE</sequence>
<dbReference type="EMBL" id="JBHSDK010000008">
    <property type="protein sequence ID" value="MFC4334668.1"/>
    <property type="molecule type" value="Genomic_DNA"/>
</dbReference>
<dbReference type="Pfam" id="PF02595">
    <property type="entry name" value="Gly_kinase"/>
    <property type="match status" value="1"/>
</dbReference>
<dbReference type="SUPFAM" id="SSF110738">
    <property type="entry name" value="Glycerate kinase I"/>
    <property type="match status" value="1"/>
</dbReference>
<dbReference type="Gene3D" id="3.40.50.10350">
    <property type="entry name" value="Glycerate kinase, domain 1"/>
    <property type="match status" value="1"/>
</dbReference>
<dbReference type="InterPro" id="IPR018193">
    <property type="entry name" value="Glyc_kinase_flavodox-like_fold"/>
</dbReference>
<dbReference type="PANTHER" id="PTHR21599">
    <property type="entry name" value="GLYCERATE KINASE"/>
    <property type="match status" value="1"/>
</dbReference>
<reference evidence="5" key="1">
    <citation type="journal article" date="2019" name="Int. J. Syst. Evol. Microbiol.">
        <title>The Global Catalogue of Microorganisms (GCM) 10K type strain sequencing project: providing services to taxonomists for standard genome sequencing and annotation.</title>
        <authorList>
            <consortium name="The Broad Institute Genomics Platform"/>
            <consortium name="The Broad Institute Genome Sequencing Center for Infectious Disease"/>
            <person name="Wu L."/>
            <person name="Ma J."/>
        </authorList>
    </citation>
    <scope>NUCLEOTIDE SEQUENCE [LARGE SCALE GENOMIC DNA]</scope>
    <source>
        <strain evidence="5">IBRC-M 10908</strain>
    </source>
</reference>
<gene>
    <name evidence="4" type="ORF">ACFPET_05600</name>
</gene>
<dbReference type="InterPro" id="IPR036129">
    <property type="entry name" value="Glycerate_kinase_sf"/>
</dbReference>
<dbReference type="PANTHER" id="PTHR21599:SF0">
    <property type="entry name" value="GLYCERATE KINASE"/>
    <property type="match status" value="1"/>
</dbReference>
<comment type="similarity">
    <text evidence="1">Belongs to the glycerate kinase type-1 family.</text>
</comment>
<dbReference type="GO" id="GO:0016301">
    <property type="term" value="F:kinase activity"/>
    <property type="evidence" value="ECO:0007669"/>
    <property type="project" value="UniProtKB-KW"/>
</dbReference>
<protein>
    <submittedName>
        <fullName evidence="4">Glycerate kinase</fullName>
    </submittedName>
</protein>
<comment type="caution">
    <text evidence="4">The sequence shown here is derived from an EMBL/GenBank/DDBJ whole genome shotgun (WGS) entry which is preliminary data.</text>
</comment>
<evidence type="ECO:0000313" key="5">
    <source>
        <dbReference type="Proteomes" id="UP001595823"/>
    </source>
</evidence>
<keyword evidence="5" id="KW-1185">Reference proteome</keyword>
<dbReference type="InterPro" id="IPR018197">
    <property type="entry name" value="Glycerate_kinase_RE-like"/>
</dbReference>
<keyword evidence="2" id="KW-0808">Transferase</keyword>
<organism evidence="4 5">
    <name type="scientific">Salininema proteolyticum</name>
    <dbReference type="NCBI Taxonomy" id="1607685"/>
    <lineage>
        <taxon>Bacteria</taxon>
        <taxon>Bacillati</taxon>
        <taxon>Actinomycetota</taxon>
        <taxon>Actinomycetes</taxon>
        <taxon>Glycomycetales</taxon>
        <taxon>Glycomycetaceae</taxon>
        <taxon>Salininema</taxon>
    </lineage>
</organism>
<evidence type="ECO:0000256" key="1">
    <source>
        <dbReference type="ARBA" id="ARBA00006284"/>
    </source>
</evidence>
<accession>A0ABV8TW94</accession>
<evidence type="ECO:0000256" key="3">
    <source>
        <dbReference type="ARBA" id="ARBA00022777"/>
    </source>
</evidence>
<evidence type="ECO:0000256" key="2">
    <source>
        <dbReference type="ARBA" id="ARBA00022679"/>
    </source>
</evidence>
<dbReference type="Proteomes" id="UP001595823">
    <property type="component" value="Unassembled WGS sequence"/>
</dbReference>
<dbReference type="InterPro" id="IPR004381">
    <property type="entry name" value="Glycerate_kinase"/>
</dbReference>